<dbReference type="WBParaSite" id="Csp11.Scaffold630.g21622.t1">
    <property type="protein sequence ID" value="Csp11.Scaffold630.g21622.t1"/>
    <property type="gene ID" value="Csp11.Scaffold630.g21622"/>
</dbReference>
<dbReference type="InterPro" id="IPR051152">
    <property type="entry name" value="C.elegans_Orphan_NR"/>
</dbReference>
<keyword evidence="5" id="KW-1185">Reference proteome</keyword>
<protein>
    <submittedName>
        <fullName evidence="6">NR LBD domain-containing protein</fullName>
    </submittedName>
</protein>
<sequence>MDSLPETIEQLSGKSSFVIYMDPDSSRSQISYIDLQYLIDKGLQIMNHGSETPILQRNRLRKLLLGRRREKQGEVQIVRRIGKKEAIEFWERDFFAVAKWLTYFEDFQQLPERMKILLLKSIWHVWTRLEKLAITAASRRENDCKDGEIMLETNEAYDTKSVEMDISWFTKFPKEKLKFLFDEPHEWMDLSVIQLLVDLQPTDIELTYMLCQLCFEYAGKRHQGEVQDVTERFQEVLANDLHDYYTNMDMPRYSFRLSQMMKINKMIQEDIRRKRVNLELAKIFPVYCVKFSHPEMFEDLA</sequence>
<dbReference type="SMART" id="SM00430">
    <property type="entry name" value="HOLI"/>
    <property type="match status" value="1"/>
</dbReference>
<name>A0A1I7V232_9PELO</name>
<dbReference type="InterPro" id="IPR000536">
    <property type="entry name" value="Nucl_hrmn_rcpt_lig-bd"/>
</dbReference>
<dbReference type="Gene3D" id="1.10.565.10">
    <property type="entry name" value="Retinoid X Receptor"/>
    <property type="match status" value="1"/>
</dbReference>
<dbReference type="InterPro" id="IPR035500">
    <property type="entry name" value="NHR-like_dom_sf"/>
</dbReference>
<evidence type="ECO:0000313" key="5">
    <source>
        <dbReference type="Proteomes" id="UP000095282"/>
    </source>
</evidence>
<dbReference type="PANTHER" id="PTHR45680">
    <property type="entry name" value="NUCLEAR HORMONE RECEPTOR FAMILY"/>
    <property type="match status" value="1"/>
</dbReference>
<evidence type="ECO:0000256" key="1">
    <source>
        <dbReference type="ARBA" id="ARBA00023015"/>
    </source>
</evidence>
<evidence type="ECO:0000256" key="2">
    <source>
        <dbReference type="ARBA" id="ARBA00023163"/>
    </source>
</evidence>
<keyword evidence="3" id="KW-0675">Receptor</keyword>
<dbReference type="eggNOG" id="KOG3575">
    <property type="taxonomic scope" value="Eukaryota"/>
</dbReference>
<dbReference type="SUPFAM" id="SSF48508">
    <property type="entry name" value="Nuclear receptor ligand-binding domain"/>
    <property type="match status" value="1"/>
</dbReference>
<dbReference type="AlphaFoldDB" id="A0A1I7V232"/>
<dbReference type="Proteomes" id="UP000095282">
    <property type="component" value="Unplaced"/>
</dbReference>
<accession>A0A1I7V232</accession>
<proteinExistence type="predicted"/>
<evidence type="ECO:0000259" key="4">
    <source>
        <dbReference type="PROSITE" id="PS51843"/>
    </source>
</evidence>
<evidence type="ECO:0000256" key="3">
    <source>
        <dbReference type="ARBA" id="ARBA00023170"/>
    </source>
</evidence>
<dbReference type="PROSITE" id="PS51843">
    <property type="entry name" value="NR_LBD"/>
    <property type="match status" value="1"/>
</dbReference>
<reference evidence="6" key="1">
    <citation type="submission" date="2016-11" db="UniProtKB">
        <authorList>
            <consortium name="WormBaseParasite"/>
        </authorList>
    </citation>
    <scope>IDENTIFICATION</scope>
</reference>
<feature type="domain" description="NR LBD" evidence="4">
    <location>
        <begin position="34"/>
        <end position="300"/>
    </location>
</feature>
<keyword evidence="2" id="KW-0804">Transcription</keyword>
<keyword evidence="1" id="KW-0805">Transcription regulation</keyword>
<organism evidence="5 6">
    <name type="scientific">Caenorhabditis tropicalis</name>
    <dbReference type="NCBI Taxonomy" id="1561998"/>
    <lineage>
        <taxon>Eukaryota</taxon>
        <taxon>Metazoa</taxon>
        <taxon>Ecdysozoa</taxon>
        <taxon>Nematoda</taxon>
        <taxon>Chromadorea</taxon>
        <taxon>Rhabditida</taxon>
        <taxon>Rhabditina</taxon>
        <taxon>Rhabditomorpha</taxon>
        <taxon>Rhabditoidea</taxon>
        <taxon>Rhabditidae</taxon>
        <taxon>Peloderinae</taxon>
        <taxon>Caenorhabditis</taxon>
    </lineage>
</organism>
<dbReference type="STRING" id="1561998.A0A1I7V232"/>
<dbReference type="Pfam" id="PF00104">
    <property type="entry name" value="Hormone_recep"/>
    <property type="match status" value="1"/>
</dbReference>
<evidence type="ECO:0000313" key="6">
    <source>
        <dbReference type="WBParaSite" id="Csp11.Scaffold630.g21622.t1"/>
    </source>
</evidence>
<dbReference type="PANTHER" id="PTHR45680:SF18">
    <property type="entry name" value="NUCLEAR HORMONE RECEPTOR FAMILY-RELATED"/>
    <property type="match status" value="1"/>
</dbReference>